<dbReference type="GO" id="GO:0005547">
    <property type="term" value="F:phosphatidylinositol-3,4,5-trisphosphate binding"/>
    <property type="evidence" value="ECO:0007669"/>
    <property type="project" value="TreeGrafter"/>
</dbReference>
<dbReference type="InterPro" id="IPR001660">
    <property type="entry name" value="SAM"/>
</dbReference>
<dbReference type="PROSITE" id="PS50105">
    <property type="entry name" value="SAM_DOMAIN"/>
    <property type="match status" value="1"/>
</dbReference>
<keyword evidence="4" id="KW-1185">Reference proteome</keyword>
<dbReference type="EMBL" id="SRLO01000368">
    <property type="protein sequence ID" value="TNN58907.1"/>
    <property type="molecule type" value="Genomic_DNA"/>
</dbReference>
<evidence type="ECO:0000259" key="2">
    <source>
        <dbReference type="PROSITE" id="PS50105"/>
    </source>
</evidence>
<feature type="region of interest" description="Disordered" evidence="1">
    <location>
        <begin position="66"/>
        <end position="157"/>
    </location>
</feature>
<dbReference type="AlphaFoldDB" id="A0A4Z2GZ46"/>
<dbReference type="GO" id="GO:0005737">
    <property type="term" value="C:cytoplasm"/>
    <property type="evidence" value="ECO:0007669"/>
    <property type="project" value="TreeGrafter"/>
</dbReference>
<dbReference type="OrthoDB" id="29546at2759"/>
<dbReference type="Pfam" id="PF00536">
    <property type="entry name" value="SAM_1"/>
    <property type="match status" value="1"/>
</dbReference>
<evidence type="ECO:0000313" key="4">
    <source>
        <dbReference type="Proteomes" id="UP000314294"/>
    </source>
</evidence>
<feature type="region of interest" description="Disordered" evidence="1">
    <location>
        <begin position="165"/>
        <end position="184"/>
    </location>
</feature>
<comment type="caution">
    <text evidence="3">The sequence shown here is derived from an EMBL/GenBank/DDBJ whole genome shotgun (WGS) entry which is preliminary data.</text>
</comment>
<organism evidence="3 4">
    <name type="scientific">Liparis tanakae</name>
    <name type="common">Tanaka's snailfish</name>
    <dbReference type="NCBI Taxonomy" id="230148"/>
    <lineage>
        <taxon>Eukaryota</taxon>
        <taxon>Metazoa</taxon>
        <taxon>Chordata</taxon>
        <taxon>Craniata</taxon>
        <taxon>Vertebrata</taxon>
        <taxon>Euteleostomi</taxon>
        <taxon>Actinopterygii</taxon>
        <taxon>Neopterygii</taxon>
        <taxon>Teleostei</taxon>
        <taxon>Neoteleostei</taxon>
        <taxon>Acanthomorphata</taxon>
        <taxon>Eupercaria</taxon>
        <taxon>Perciformes</taxon>
        <taxon>Cottioidei</taxon>
        <taxon>Cottales</taxon>
        <taxon>Liparidae</taxon>
        <taxon>Liparis</taxon>
    </lineage>
</organism>
<dbReference type="InterPro" id="IPR013761">
    <property type="entry name" value="SAM/pointed_sf"/>
</dbReference>
<dbReference type="SUPFAM" id="SSF47769">
    <property type="entry name" value="SAM/Pointed domain"/>
    <property type="match status" value="1"/>
</dbReference>
<dbReference type="Gene3D" id="2.30.29.30">
    <property type="entry name" value="Pleckstrin-homology domain (PH domain)/Phosphotyrosine-binding domain (PTB)"/>
    <property type="match status" value="1"/>
</dbReference>
<evidence type="ECO:0000313" key="3">
    <source>
        <dbReference type="EMBL" id="TNN58907.1"/>
    </source>
</evidence>
<dbReference type="SUPFAM" id="SSF50729">
    <property type="entry name" value="PH domain-like"/>
    <property type="match status" value="1"/>
</dbReference>
<evidence type="ECO:0000256" key="1">
    <source>
        <dbReference type="SAM" id="MobiDB-lite"/>
    </source>
</evidence>
<dbReference type="Gene3D" id="1.10.150.50">
    <property type="entry name" value="Transcription Factor, Ets-1"/>
    <property type="match status" value="1"/>
</dbReference>
<dbReference type="PANTHER" id="PTHR45899">
    <property type="entry name" value="RHO GTPASE ACTIVATING PROTEIN AT 15B, ISOFORM C"/>
    <property type="match status" value="1"/>
</dbReference>
<accession>A0A4Z2GZ46</accession>
<dbReference type="InterPro" id="IPR011993">
    <property type="entry name" value="PH-like_dom_sf"/>
</dbReference>
<dbReference type="InterPro" id="IPR052227">
    <property type="entry name" value="Arf-Rho-GAP_ANK-PH_domain"/>
</dbReference>
<dbReference type="PANTHER" id="PTHR45899:SF1">
    <property type="entry name" value="ARF-GAP WITH RHO-GAP DOMAIN, ANK REPEAT AND PH DOMAIN-CONTAINING PROTEIN 2"/>
    <property type="match status" value="1"/>
</dbReference>
<gene>
    <name evidence="3" type="primary">ARAP2_0</name>
    <name evidence="3" type="ORF">EYF80_030917</name>
</gene>
<dbReference type="Proteomes" id="UP000314294">
    <property type="component" value="Unassembled WGS sequence"/>
</dbReference>
<dbReference type="GO" id="GO:0005096">
    <property type="term" value="F:GTPase activator activity"/>
    <property type="evidence" value="ECO:0007669"/>
    <property type="project" value="TreeGrafter"/>
</dbReference>
<reference evidence="3 4" key="1">
    <citation type="submission" date="2019-03" db="EMBL/GenBank/DDBJ databases">
        <title>First draft genome of Liparis tanakae, snailfish: a comprehensive survey of snailfish specific genes.</title>
        <authorList>
            <person name="Kim W."/>
            <person name="Song I."/>
            <person name="Jeong J.-H."/>
            <person name="Kim D."/>
            <person name="Kim S."/>
            <person name="Ryu S."/>
            <person name="Song J.Y."/>
            <person name="Lee S.K."/>
        </authorList>
    </citation>
    <scope>NUCLEOTIDE SEQUENCE [LARGE SCALE GENOMIC DNA]</scope>
    <source>
        <tissue evidence="3">Muscle</tissue>
    </source>
</reference>
<proteinExistence type="predicted"/>
<feature type="compositionally biased region" description="Basic residues" evidence="1">
    <location>
        <begin position="81"/>
        <end position="94"/>
    </location>
</feature>
<name>A0A4Z2GZ46_9TELE</name>
<feature type="compositionally biased region" description="Basic and acidic residues" evidence="1">
    <location>
        <begin position="99"/>
        <end position="109"/>
    </location>
</feature>
<sequence length="400" mass="43119">MTSRGTAGWLSTLRLSQYAPYFQSGGYAALEDCRELTDDRLLGLNVFPTGHRRRILRSLEALGVKKTSGGEEDHEEVPVPHPRHVFLKDKKRGASCRPQPKERGDRQPEASRTLPPGAGLGTDLEGGPAPQPAPRDPRNIQRALPGRTSVSASSSSSDSLFAFEVPSDGGVSSEDSSPSAAGGFQGDMVDNSIYEAQPHFKKALGPRVTRSYRLRHRPVPNIPDLTAPPLQDRKKMLKRRKSKEHVCHPAAALPDPHQDEYSTVDECAGVLPRAASNPSVPANPEGLAASGPEDGPLTMVECDLYSDPADALGRPDISPYACFYGAPKHQVLKAGWLDKLSPQGNCVFQRRWVRFDGESLAYYNNDKPQTELIAFNHSRSLKVSGCGGVVIGGSGGGVGE</sequence>
<protein>
    <submittedName>
        <fullName evidence="3">Arf-GAP with Rho-GAP domain, ANK repeat and PH domain-containing protein 2</fullName>
    </submittedName>
</protein>
<feature type="domain" description="SAM" evidence="2">
    <location>
        <begin position="1"/>
        <end position="65"/>
    </location>
</feature>